<dbReference type="Pfam" id="PF13894">
    <property type="entry name" value="zf-C2H2_4"/>
    <property type="match status" value="1"/>
</dbReference>
<feature type="domain" description="C2H2-type" evidence="8">
    <location>
        <begin position="61"/>
        <end position="88"/>
    </location>
</feature>
<evidence type="ECO:0000256" key="5">
    <source>
        <dbReference type="ARBA" id="ARBA00023242"/>
    </source>
</evidence>
<evidence type="ECO:0000256" key="4">
    <source>
        <dbReference type="ARBA" id="ARBA00022833"/>
    </source>
</evidence>
<dbReference type="GO" id="GO:0008270">
    <property type="term" value="F:zinc ion binding"/>
    <property type="evidence" value="ECO:0007669"/>
    <property type="project" value="UniProtKB-KW"/>
</dbReference>
<dbReference type="PANTHER" id="PTHR24388:SF53">
    <property type="entry name" value="CHORION TRANSCRIPTION FACTOR CF2-RELATED"/>
    <property type="match status" value="1"/>
</dbReference>
<dbReference type="STRING" id="6832.A0A553NBR2"/>
<accession>A0A553NBR2</accession>
<dbReference type="PROSITE" id="PS50157">
    <property type="entry name" value="ZINC_FINGER_C2H2_2"/>
    <property type="match status" value="4"/>
</dbReference>
<protein>
    <recommendedName>
        <fullName evidence="8">C2H2-type domain-containing protein</fullName>
    </recommendedName>
</protein>
<keyword evidence="2" id="KW-0677">Repeat</keyword>
<evidence type="ECO:0000313" key="10">
    <source>
        <dbReference type="Proteomes" id="UP000318571"/>
    </source>
</evidence>
<dbReference type="SMART" id="SM00355">
    <property type="entry name" value="ZnF_C2H2"/>
    <property type="match status" value="4"/>
</dbReference>
<dbReference type="Gene3D" id="3.30.160.60">
    <property type="entry name" value="Classic Zinc Finger"/>
    <property type="match status" value="3"/>
</dbReference>
<comment type="caution">
    <text evidence="9">The sequence shown here is derived from an EMBL/GenBank/DDBJ whole genome shotgun (WGS) entry which is preliminary data.</text>
</comment>
<evidence type="ECO:0000256" key="1">
    <source>
        <dbReference type="ARBA" id="ARBA00022723"/>
    </source>
</evidence>
<evidence type="ECO:0000256" key="6">
    <source>
        <dbReference type="ARBA" id="ARBA00037948"/>
    </source>
</evidence>
<dbReference type="OrthoDB" id="6369905at2759"/>
<dbReference type="EMBL" id="VCGU01000458">
    <property type="protein sequence ID" value="TRY62881.1"/>
    <property type="molecule type" value="Genomic_DNA"/>
</dbReference>
<sequence>MKKACEKCGKVYLDPKALKQHVKQVHERSEQLHCNQCEMILSSKYALNRHVKEVHHRQQEHICPKCHKHFTQQSNLKQHMLIHWGVKPFHCRHELCKSAFTTKQCLQVHYRKVHHYTDENMPEIKRQKTFLPNDCLGFRSKRTASSMEEPILSGHETSTDSLSSIASLPTQSVSSKCDHMNGVGVAPSAVGMYSSTPSSSYYHGYGTVKNHML</sequence>
<evidence type="ECO:0000256" key="3">
    <source>
        <dbReference type="ARBA" id="ARBA00022771"/>
    </source>
</evidence>
<dbReference type="PROSITE" id="PS00028">
    <property type="entry name" value="ZINC_FINGER_C2H2_1"/>
    <property type="match status" value="4"/>
</dbReference>
<organism evidence="9 10">
    <name type="scientific">Tigriopus californicus</name>
    <name type="common">Marine copepod</name>
    <dbReference type="NCBI Taxonomy" id="6832"/>
    <lineage>
        <taxon>Eukaryota</taxon>
        <taxon>Metazoa</taxon>
        <taxon>Ecdysozoa</taxon>
        <taxon>Arthropoda</taxon>
        <taxon>Crustacea</taxon>
        <taxon>Multicrustacea</taxon>
        <taxon>Hexanauplia</taxon>
        <taxon>Copepoda</taxon>
        <taxon>Harpacticoida</taxon>
        <taxon>Harpacticidae</taxon>
        <taxon>Tigriopus</taxon>
    </lineage>
</organism>
<dbReference type="InterPro" id="IPR013087">
    <property type="entry name" value="Znf_C2H2_type"/>
</dbReference>
<evidence type="ECO:0000256" key="7">
    <source>
        <dbReference type="PROSITE-ProRule" id="PRU00042"/>
    </source>
</evidence>
<keyword evidence="1" id="KW-0479">Metal-binding</keyword>
<evidence type="ECO:0000256" key="2">
    <source>
        <dbReference type="ARBA" id="ARBA00022737"/>
    </source>
</evidence>
<evidence type="ECO:0000259" key="8">
    <source>
        <dbReference type="PROSITE" id="PS50157"/>
    </source>
</evidence>
<keyword evidence="5" id="KW-0539">Nucleus</keyword>
<reference evidence="9 10" key="1">
    <citation type="journal article" date="2018" name="Nat. Ecol. Evol.">
        <title>Genomic signatures of mitonuclear coevolution across populations of Tigriopus californicus.</title>
        <authorList>
            <person name="Barreto F.S."/>
            <person name="Watson E.T."/>
            <person name="Lima T.G."/>
            <person name="Willett C.S."/>
            <person name="Edmands S."/>
            <person name="Li W."/>
            <person name="Burton R.S."/>
        </authorList>
    </citation>
    <scope>NUCLEOTIDE SEQUENCE [LARGE SCALE GENOMIC DNA]</scope>
    <source>
        <strain evidence="9 10">San Diego</strain>
    </source>
</reference>
<dbReference type="OMA" id="PQLGHEM"/>
<feature type="domain" description="C2H2-type" evidence="8">
    <location>
        <begin position="89"/>
        <end position="119"/>
    </location>
</feature>
<dbReference type="InterPro" id="IPR050527">
    <property type="entry name" value="Snail/Krueppel_Znf"/>
</dbReference>
<evidence type="ECO:0000313" key="9">
    <source>
        <dbReference type="EMBL" id="TRY62881.1"/>
    </source>
</evidence>
<gene>
    <name evidence="9" type="ORF">TCAL_10345</name>
</gene>
<feature type="domain" description="C2H2-type" evidence="8">
    <location>
        <begin position="32"/>
        <end position="60"/>
    </location>
</feature>
<dbReference type="InterPro" id="IPR036236">
    <property type="entry name" value="Znf_C2H2_sf"/>
</dbReference>
<dbReference type="PANTHER" id="PTHR24388">
    <property type="entry name" value="ZINC FINGER PROTEIN"/>
    <property type="match status" value="1"/>
</dbReference>
<dbReference type="Pfam" id="PF00096">
    <property type="entry name" value="zf-C2H2"/>
    <property type="match status" value="1"/>
</dbReference>
<dbReference type="GO" id="GO:0000981">
    <property type="term" value="F:DNA-binding transcription factor activity, RNA polymerase II-specific"/>
    <property type="evidence" value="ECO:0007669"/>
    <property type="project" value="TreeGrafter"/>
</dbReference>
<name>A0A553NBR2_TIGCA</name>
<dbReference type="FunFam" id="3.30.160.60:FF:000100">
    <property type="entry name" value="Zinc finger 45-like"/>
    <property type="match status" value="1"/>
</dbReference>
<dbReference type="AlphaFoldDB" id="A0A553NBR2"/>
<keyword evidence="10" id="KW-1185">Reference proteome</keyword>
<feature type="domain" description="C2H2-type" evidence="8">
    <location>
        <begin position="3"/>
        <end position="31"/>
    </location>
</feature>
<comment type="similarity">
    <text evidence="6">Belongs to the snail C2H2-type zinc-finger protein family.</text>
</comment>
<proteinExistence type="inferred from homology"/>
<keyword evidence="3 7" id="KW-0863">Zinc-finger</keyword>
<dbReference type="GO" id="GO:0000978">
    <property type="term" value="F:RNA polymerase II cis-regulatory region sequence-specific DNA binding"/>
    <property type="evidence" value="ECO:0007669"/>
    <property type="project" value="TreeGrafter"/>
</dbReference>
<dbReference type="SUPFAM" id="SSF57667">
    <property type="entry name" value="beta-beta-alpha zinc fingers"/>
    <property type="match status" value="2"/>
</dbReference>
<dbReference type="Proteomes" id="UP000318571">
    <property type="component" value="Chromosome 10"/>
</dbReference>
<keyword evidence="4" id="KW-0862">Zinc</keyword>